<dbReference type="Pfam" id="PF13921">
    <property type="entry name" value="Myb_DNA-bind_6"/>
    <property type="match status" value="1"/>
</dbReference>
<protein>
    <recommendedName>
        <fullName evidence="2">Myb-like domain-containing protein</fullName>
    </recommendedName>
</protein>
<evidence type="ECO:0000256" key="1">
    <source>
        <dbReference type="SAM" id="MobiDB-lite"/>
    </source>
</evidence>
<dbReference type="InterPro" id="IPR009057">
    <property type="entry name" value="Homeodomain-like_sf"/>
</dbReference>
<dbReference type="PANTHER" id="PTHR47430:SF4">
    <property type="entry name" value="GB|AAC33480.1"/>
    <property type="match status" value="1"/>
</dbReference>
<sequence>MGQKLHTKQGKKSRIGDQDISRCTSKNAASKREENVVNSGSVERKKKKKRKHDSGGIGIDVENKRNGRKKRKVEQYIDQEKELDKPLEKDKKSRPEKGFYAFHLTSDDSNGRVTRKKYNKKDPSACGDDYDIPSESEGLKSKKRKKEHKHNLADDDTEAGLGEGGAIMEVPPKKKDYSKQGEVGNDGYGDSKKEKRSNINKQEKKKHKKKECSKRHEVEISQLDLVYGESTNAEKIINKQGKKTEQNMNKKGDNEVESTDKLAIKSARKVRFSDTVEYFPSFDGRSEGNAEEKDQLVRGKRFSAEEDELIKESIFKYIKDHGLGENGLRMVLHCAKYPEIRKTCWKDVGAALPWRPYKSVFHRAHVLFGRSETRSWTKEEEEIISKYHKKHGSDWRTLGDVMGKHRVQVKDSGRIKLPNMKKGHWSQDEDHTGENINWDAVSQKLSTRTNMNCCLKWYNQLASPMVKGQWEDADDYRLLNSLVGLDACSMEEVDWDCLIENRSGELCRKRWQEKRNFMI</sequence>
<feature type="domain" description="Myb-like" evidence="2">
    <location>
        <begin position="375"/>
        <end position="461"/>
    </location>
</feature>
<dbReference type="SUPFAM" id="SSF46689">
    <property type="entry name" value="Homeodomain-like"/>
    <property type="match status" value="2"/>
</dbReference>
<dbReference type="InterPro" id="IPR001005">
    <property type="entry name" value="SANT/Myb"/>
</dbReference>
<dbReference type="Proteomes" id="UP001346149">
    <property type="component" value="Unassembled WGS sequence"/>
</dbReference>
<organism evidence="3 4">
    <name type="scientific">Trapa natans</name>
    <name type="common">Water chestnut</name>
    <dbReference type="NCBI Taxonomy" id="22666"/>
    <lineage>
        <taxon>Eukaryota</taxon>
        <taxon>Viridiplantae</taxon>
        <taxon>Streptophyta</taxon>
        <taxon>Embryophyta</taxon>
        <taxon>Tracheophyta</taxon>
        <taxon>Spermatophyta</taxon>
        <taxon>Magnoliopsida</taxon>
        <taxon>eudicotyledons</taxon>
        <taxon>Gunneridae</taxon>
        <taxon>Pentapetalae</taxon>
        <taxon>rosids</taxon>
        <taxon>malvids</taxon>
        <taxon>Myrtales</taxon>
        <taxon>Lythraceae</taxon>
        <taxon>Trapa</taxon>
    </lineage>
</organism>
<comment type="caution">
    <text evidence="3">The sequence shown here is derived from an EMBL/GenBank/DDBJ whole genome shotgun (WGS) entry which is preliminary data.</text>
</comment>
<dbReference type="EMBL" id="JAXQNO010000001">
    <property type="protein sequence ID" value="KAK4804372.1"/>
    <property type="molecule type" value="Genomic_DNA"/>
</dbReference>
<proteinExistence type="predicted"/>
<dbReference type="SMART" id="SM00717">
    <property type="entry name" value="SANT"/>
    <property type="match status" value="2"/>
</dbReference>
<evidence type="ECO:0000313" key="4">
    <source>
        <dbReference type="Proteomes" id="UP001346149"/>
    </source>
</evidence>
<keyword evidence="4" id="KW-1185">Reference proteome</keyword>
<evidence type="ECO:0000313" key="3">
    <source>
        <dbReference type="EMBL" id="KAK4804372.1"/>
    </source>
</evidence>
<accession>A0AAN7MFD0</accession>
<reference evidence="3 4" key="1">
    <citation type="journal article" date="2023" name="Hortic Res">
        <title>Pangenome of water caltrop reveals structural variations and asymmetric subgenome divergence after allopolyploidization.</title>
        <authorList>
            <person name="Zhang X."/>
            <person name="Chen Y."/>
            <person name="Wang L."/>
            <person name="Yuan Y."/>
            <person name="Fang M."/>
            <person name="Shi L."/>
            <person name="Lu R."/>
            <person name="Comes H.P."/>
            <person name="Ma Y."/>
            <person name="Chen Y."/>
            <person name="Huang G."/>
            <person name="Zhou Y."/>
            <person name="Zheng Z."/>
            <person name="Qiu Y."/>
        </authorList>
    </citation>
    <scope>NUCLEOTIDE SEQUENCE [LARGE SCALE GENOMIC DNA]</scope>
    <source>
        <strain evidence="3">F231</strain>
    </source>
</reference>
<name>A0AAN7MFD0_TRANT</name>
<feature type="compositionally biased region" description="Basic residues" evidence="1">
    <location>
        <begin position="203"/>
        <end position="213"/>
    </location>
</feature>
<feature type="region of interest" description="Disordered" evidence="1">
    <location>
        <begin position="1"/>
        <end position="215"/>
    </location>
</feature>
<dbReference type="PROSITE" id="PS50090">
    <property type="entry name" value="MYB_LIKE"/>
    <property type="match status" value="2"/>
</dbReference>
<dbReference type="Gene3D" id="1.10.10.60">
    <property type="entry name" value="Homeodomain-like"/>
    <property type="match status" value="1"/>
</dbReference>
<dbReference type="CDD" id="cd00167">
    <property type="entry name" value="SANT"/>
    <property type="match status" value="1"/>
</dbReference>
<feature type="domain" description="Myb-like" evidence="2">
    <location>
        <begin position="462"/>
        <end position="515"/>
    </location>
</feature>
<feature type="compositionally biased region" description="Basic and acidic residues" evidence="1">
    <location>
        <begin position="73"/>
        <end position="97"/>
    </location>
</feature>
<dbReference type="PANTHER" id="PTHR47430">
    <property type="entry name" value="GB|AAC33480.1"/>
    <property type="match status" value="1"/>
</dbReference>
<evidence type="ECO:0000259" key="2">
    <source>
        <dbReference type="PROSITE" id="PS50090"/>
    </source>
</evidence>
<feature type="compositionally biased region" description="Basic residues" evidence="1">
    <location>
        <begin position="1"/>
        <end position="13"/>
    </location>
</feature>
<dbReference type="AlphaFoldDB" id="A0AAN7MFD0"/>
<gene>
    <name evidence="3" type="ORF">SAY86_004189</name>
</gene>